<organism evidence="2 3">
    <name type="scientific">Methylobacterium thuringiense</name>
    <dbReference type="NCBI Taxonomy" id="1003091"/>
    <lineage>
        <taxon>Bacteria</taxon>
        <taxon>Pseudomonadati</taxon>
        <taxon>Pseudomonadota</taxon>
        <taxon>Alphaproteobacteria</taxon>
        <taxon>Hyphomicrobiales</taxon>
        <taxon>Methylobacteriaceae</taxon>
        <taxon>Methylobacterium</taxon>
    </lineage>
</organism>
<reference evidence="2" key="1">
    <citation type="journal article" date="2021" name="Front. Microbiol.">
        <title>Comprehensive Comparative Genomics and Phenotyping of Methylobacterium Species.</title>
        <authorList>
            <person name="Alessa O."/>
            <person name="Ogura Y."/>
            <person name="Fujitani Y."/>
            <person name="Takami H."/>
            <person name="Hayashi T."/>
            <person name="Sahin N."/>
            <person name="Tani A."/>
        </authorList>
    </citation>
    <scope>NUCLEOTIDE SEQUENCE</scope>
    <source>
        <strain evidence="2">DSM 23674</strain>
    </source>
</reference>
<comment type="caution">
    <text evidence="2">The sequence shown here is derived from an EMBL/GenBank/DDBJ whole genome shotgun (WGS) entry which is preliminary data.</text>
</comment>
<protein>
    <submittedName>
        <fullName evidence="2">IS1595 family transposase ISMpo2</fullName>
    </submittedName>
</protein>
<dbReference type="Proteomes" id="UP001055101">
    <property type="component" value="Unassembled WGS sequence"/>
</dbReference>
<reference evidence="2" key="2">
    <citation type="submission" date="2021-08" db="EMBL/GenBank/DDBJ databases">
        <authorList>
            <person name="Tani A."/>
            <person name="Ola A."/>
            <person name="Ogura Y."/>
            <person name="Katsura K."/>
            <person name="Hayashi T."/>
        </authorList>
    </citation>
    <scope>NUCLEOTIDE SEQUENCE</scope>
    <source>
        <strain evidence="2">DSM 23674</strain>
    </source>
</reference>
<evidence type="ECO:0000313" key="3">
    <source>
        <dbReference type="Proteomes" id="UP001055101"/>
    </source>
</evidence>
<proteinExistence type="predicted"/>
<accession>A0ABQ4TNB7</accession>
<dbReference type="CDD" id="cd07821">
    <property type="entry name" value="PYR_PYL_RCAR_like"/>
    <property type="match status" value="1"/>
</dbReference>
<sequence>MIRSAFCAATLLALTATAAPALEVVKAITVAAPPDKVWDTIGNFCGIGDWHPAIENCEASMQDGKPIRKLTLKGGGGTIVETELSRSDDKMSYSYAILDGPLPVAGYISTLAVTPGGEGSRVTWFGVFEAKGADDAKATATIAGIYEAGLASLAEKAKAAK</sequence>
<dbReference type="Pfam" id="PF10604">
    <property type="entry name" value="Polyketide_cyc2"/>
    <property type="match status" value="1"/>
</dbReference>
<dbReference type="RefSeq" id="WP_147815253.1">
    <property type="nucleotide sequence ID" value="NZ_BPRA01000011.1"/>
</dbReference>
<evidence type="ECO:0000313" key="2">
    <source>
        <dbReference type="EMBL" id="GJE56133.1"/>
    </source>
</evidence>
<feature type="chain" id="PRO_5046259372" evidence="1">
    <location>
        <begin position="19"/>
        <end position="161"/>
    </location>
</feature>
<dbReference type="SUPFAM" id="SSF55961">
    <property type="entry name" value="Bet v1-like"/>
    <property type="match status" value="1"/>
</dbReference>
<dbReference type="InterPro" id="IPR023393">
    <property type="entry name" value="START-like_dom_sf"/>
</dbReference>
<dbReference type="InterPro" id="IPR019587">
    <property type="entry name" value="Polyketide_cyclase/dehydratase"/>
</dbReference>
<keyword evidence="3" id="KW-1185">Reference proteome</keyword>
<dbReference type="PANTHER" id="PTHR39332">
    <property type="entry name" value="BLL4707 PROTEIN"/>
    <property type="match status" value="1"/>
</dbReference>
<evidence type="ECO:0000256" key="1">
    <source>
        <dbReference type="SAM" id="SignalP"/>
    </source>
</evidence>
<feature type="signal peptide" evidence="1">
    <location>
        <begin position="1"/>
        <end position="18"/>
    </location>
</feature>
<name>A0ABQ4TNB7_9HYPH</name>
<dbReference type="Gene3D" id="3.30.530.20">
    <property type="match status" value="1"/>
</dbReference>
<gene>
    <name evidence="2" type="ORF">EKPJFOCH_2631</name>
</gene>
<keyword evidence="1" id="KW-0732">Signal</keyword>
<dbReference type="PANTHER" id="PTHR39332:SF7">
    <property type="entry name" value="SRPBCC FAMILY PROTEIN"/>
    <property type="match status" value="1"/>
</dbReference>
<dbReference type="EMBL" id="BPRA01000011">
    <property type="protein sequence ID" value="GJE56133.1"/>
    <property type="molecule type" value="Genomic_DNA"/>
</dbReference>